<comment type="caution">
    <text evidence="1">The sequence shown here is derived from an EMBL/GenBank/DDBJ whole genome shotgun (WGS) entry which is preliminary data.</text>
</comment>
<dbReference type="Proteomes" id="UP000288805">
    <property type="component" value="Unassembled WGS sequence"/>
</dbReference>
<dbReference type="EMBL" id="QGNW01001401">
    <property type="protein sequence ID" value="RVW42611.1"/>
    <property type="molecule type" value="Genomic_DNA"/>
</dbReference>
<sequence>MQGKNNGERKNRVKKIEDNNCSLILYFWSTSRSPFSTCYMPFQSSGSQESNALNRVINFVDYSLNQGAPAGHESADTPIRHESYNQIGDCDGSSKFMAYLLVGCEISILPWRFERRDSDYAGDLNDRKNKSGYVFMMGTRAVSWSSKKQPIVTLSSTEVEFVAATACACQDIWLKKILKELHFKENEPTQIHYDNSSVIKLSKNPVLHG</sequence>
<dbReference type="PANTHER" id="PTHR11439">
    <property type="entry name" value="GAG-POL-RELATED RETROTRANSPOSON"/>
    <property type="match status" value="1"/>
</dbReference>
<protein>
    <submittedName>
        <fullName evidence="1">Retrovirus-related Pol polyprotein from transposon TNT 1-94</fullName>
    </submittedName>
</protein>
<gene>
    <name evidence="1" type="primary">POLX_3261</name>
    <name evidence="1" type="ORF">CK203_108235</name>
</gene>
<dbReference type="CDD" id="cd09272">
    <property type="entry name" value="RNase_HI_RT_Ty1"/>
    <property type="match status" value="1"/>
</dbReference>
<evidence type="ECO:0000313" key="1">
    <source>
        <dbReference type="EMBL" id="RVW42611.1"/>
    </source>
</evidence>
<name>A0A438E4D5_VITVI</name>
<proteinExistence type="predicted"/>
<dbReference type="AlphaFoldDB" id="A0A438E4D5"/>
<organism evidence="1 2">
    <name type="scientific">Vitis vinifera</name>
    <name type="common">Grape</name>
    <dbReference type="NCBI Taxonomy" id="29760"/>
    <lineage>
        <taxon>Eukaryota</taxon>
        <taxon>Viridiplantae</taxon>
        <taxon>Streptophyta</taxon>
        <taxon>Embryophyta</taxon>
        <taxon>Tracheophyta</taxon>
        <taxon>Spermatophyta</taxon>
        <taxon>Magnoliopsida</taxon>
        <taxon>eudicotyledons</taxon>
        <taxon>Gunneridae</taxon>
        <taxon>Pentapetalae</taxon>
        <taxon>rosids</taxon>
        <taxon>Vitales</taxon>
        <taxon>Vitaceae</taxon>
        <taxon>Viteae</taxon>
        <taxon>Vitis</taxon>
    </lineage>
</organism>
<reference evidence="1 2" key="1">
    <citation type="journal article" date="2018" name="PLoS Genet.">
        <title>Population sequencing reveals clonal diversity and ancestral inbreeding in the grapevine cultivar Chardonnay.</title>
        <authorList>
            <person name="Roach M.J."/>
            <person name="Johnson D.L."/>
            <person name="Bohlmann J."/>
            <person name="van Vuuren H.J."/>
            <person name="Jones S.J."/>
            <person name="Pretorius I.S."/>
            <person name="Schmidt S.A."/>
            <person name="Borneman A.R."/>
        </authorList>
    </citation>
    <scope>NUCLEOTIDE SEQUENCE [LARGE SCALE GENOMIC DNA]</scope>
    <source>
        <strain evidence="2">cv. Chardonnay</strain>
        <tissue evidence="1">Leaf</tissue>
    </source>
</reference>
<accession>A0A438E4D5</accession>
<evidence type="ECO:0000313" key="2">
    <source>
        <dbReference type="Proteomes" id="UP000288805"/>
    </source>
</evidence>
<dbReference type="PANTHER" id="PTHR11439:SF517">
    <property type="entry name" value="CYSTEINE-RICH RLK (RECEPTOR-LIKE PROTEIN KINASE) 8"/>
    <property type="match status" value="1"/>
</dbReference>